<proteinExistence type="predicted"/>
<accession>A0A6J7QJW1</accession>
<gene>
    <name evidence="2" type="ORF">UFOPK4098_00689</name>
</gene>
<feature type="transmembrane region" description="Helical" evidence="1">
    <location>
        <begin position="52"/>
        <end position="74"/>
    </location>
</feature>
<sequence length="136" mass="14522">MAKGDVARYFGTPLSRVWNRVLFLTWAFFAVAMGFLAAASQRTGKRLWWVDAHGIHLFFTIALIYFSAIVVIGLAIKQSRFALSVAVLFATAHIVSASFDLSGTTGSATPAFILAISTLAASLACTAGIGQRPPVQ</sequence>
<evidence type="ECO:0000313" key="2">
    <source>
        <dbReference type="EMBL" id="CAB5017998.1"/>
    </source>
</evidence>
<name>A0A6J7QJW1_9ZZZZ</name>
<feature type="transmembrane region" description="Helical" evidence="1">
    <location>
        <begin position="81"/>
        <end position="99"/>
    </location>
</feature>
<feature type="transmembrane region" description="Helical" evidence="1">
    <location>
        <begin position="21"/>
        <end position="40"/>
    </location>
</feature>
<dbReference type="AlphaFoldDB" id="A0A6J7QJW1"/>
<dbReference type="EMBL" id="CAFBPN010000027">
    <property type="protein sequence ID" value="CAB5017998.1"/>
    <property type="molecule type" value="Genomic_DNA"/>
</dbReference>
<keyword evidence="1" id="KW-0472">Membrane</keyword>
<keyword evidence="1" id="KW-1133">Transmembrane helix</keyword>
<keyword evidence="1" id="KW-0812">Transmembrane</keyword>
<protein>
    <submittedName>
        <fullName evidence="2">Unannotated protein</fullName>
    </submittedName>
</protein>
<feature type="transmembrane region" description="Helical" evidence="1">
    <location>
        <begin position="111"/>
        <end position="130"/>
    </location>
</feature>
<organism evidence="2">
    <name type="scientific">freshwater metagenome</name>
    <dbReference type="NCBI Taxonomy" id="449393"/>
    <lineage>
        <taxon>unclassified sequences</taxon>
        <taxon>metagenomes</taxon>
        <taxon>ecological metagenomes</taxon>
    </lineage>
</organism>
<reference evidence="2" key="1">
    <citation type="submission" date="2020-05" db="EMBL/GenBank/DDBJ databases">
        <authorList>
            <person name="Chiriac C."/>
            <person name="Salcher M."/>
            <person name="Ghai R."/>
            <person name="Kavagutti S V."/>
        </authorList>
    </citation>
    <scope>NUCLEOTIDE SEQUENCE</scope>
</reference>
<evidence type="ECO:0000256" key="1">
    <source>
        <dbReference type="SAM" id="Phobius"/>
    </source>
</evidence>